<dbReference type="Gene3D" id="1.20.1250.20">
    <property type="entry name" value="MFS general substrate transporter like domains"/>
    <property type="match status" value="1"/>
</dbReference>
<feature type="transmembrane region" description="Helical" evidence="6">
    <location>
        <begin position="258"/>
        <end position="277"/>
    </location>
</feature>
<keyword evidence="4 6" id="KW-1133">Transmembrane helix</keyword>
<evidence type="ECO:0000256" key="1">
    <source>
        <dbReference type="ARBA" id="ARBA00004651"/>
    </source>
</evidence>
<dbReference type="Pfam" id="PF07690">
    <property type="entry name" value="MFS_1"/>
    <property type="match status" value="1"/>
</dbReference>
<feature type="transmembrane region" description="Helical" evidence="6">
    <location>
        <begin position="107"/>
        <end position="124"/>
    </location>
</feature>
<feature type="transmembrane region" description="Helical" evidence="6">
    <location>
        <begin position="284"/>
        <end position="302"/>
    </location>
</feature>
<dbReference type="PANTHER" id="PTHR23513">
    <property type="entry name" value="INTEGRAL MEMBRANE EFFLUX PROTEIN-RELATED"/>
    <property type="match status" value="1"/>
</dbReference>
<dbReference type="CDD" id="cd06173">
    <property type="entry name" value="MFS_MefA_like"/>
    <property type="match status" value="1"/>
</dbReference>
<reference evidence="7 8" key="1">
    <citation type="submission" date="2016-07" db="EMBL/GenBank/DDBJ databases">
        <title>High microdiversification within the ubiquitous acI lineage of Actinobacteria.</title>
        <authorList>
            <person name="Neuenschwander S.M."/>
            <person name="Salcher M."/>
            <person name="Ghai R."/>
            <person name="Pernthaler J."/>
        </authorList>
    </citation>
    <scope>NUCLEOTIDE SEQUENCE [LARGE SCALE GENOMIC DNA]</scope>
    <source>
        <strain evidence="7">MMS-IA-56</strain>
    </source>
</reference>
<dbReference type="GO" id="GO:0022857">
    <property type="term" value="F:transmembrane transporter activity"/>
    <property type="evidence" value="ECO:0007669"/>
    <property type="project" value="InterPro"/>
</dbReference>
<name>A0A249KFQ2_9ACTN</name>
<gene>
    <name evidence="7" type="ORF">A1sIA56_01150</name>
</gene>
<feature type="transmembrane region" description="Helical" evidence="6">
    <location>
        <begin position="351"/>
        <end position="369"/>
    </location>
</feature>
<keyword evidence="2" id="KW-1003">Cell membrane</keyword>
<evidence type="ECO:0000256" key="5">
    <source>
        <dbReference type="ARBA" id="ARBA00023136"/>
    </source>
</evidence>
<dbReference type="AlphaFoldDB" id="A0A249KFQ2"/>
<dbReference type="PANTHER" id="PTHR23513:SF11">
    <property type="entry name" value="STAPHYLOFERRIN A TRANSPORTER"/>
    <property type="match status" value="1"/>
</dbReference>
<keyword evidence="5 6" id="KW-0472">Membrane</keyword>
<feature type="transmembrane region" description="Helical" evidence="6">
    <location>
        <begin position="172"/>
        <end position="195"/>
    </location>
</feature>
<proteinExistence type="predicted"/>
<keyword evidence="3 6" id="KW-0812">Transmembrane</keyword>
<feature type="transmembrane region" description="Helical" evidence="6">
    <location>
        <begin position="50"/>
        <end position="72"/>
    </location>
</feature>
<dbReference type="InterPro" id="IPR011701">
    <property type="entry name" value="MFS"/>
</dbReference>
<sequence>MLTQLRDVRGYPGFTSLAISRFISNVGNGVSPIALAYGVLSLPNSTGKDLSIVMAARFVPLLAFMLFGGVIADRFQRNRLVGGSDMIGSFLAALSAISLIVGFSSTWLLALMGALFGILNAIWWPAMSGVLPEILPKEKLQEGNAVIGLTTNFGYILGTLGGGILVSTVGAGWGLLVDAISFFIAGAIVWNLPIIGKVKDKSPGIIHDLAAGWKEFISRSWVIAMVLSFALINMAFESMLSVLGPLNFNDPVSGPKQWSYNLAGLSVGMLIGGIWVLKVKIGRPLFLAMILIALSAVWDFTLAFDSHIIFSVLASVISGISLEVFMVTWNTSLQSHVPEESYSRVSSYDTLGSYGIAPLGIVFAGPLAMHFGVNTILFVTGGVTLVASIASLLVPSVRNLRND</sequence>
<feature type="transmembrane region" description="Helical" evidence="6">
    <location>
        <begin position="145"/>
        <end position="166"/>
    </location>
</feature>
<organism evidence="7 8">
    <name type="scientific">Candidatus Planktophila sulfonica</name>
    <dbReference type="NCBI Taxonomy" id="1884904"/>
    <lineage>
        <taxon>Bacteria</taxon>
        <taxon>Bacillati</taxon>
        <taxon>Actinomycetota</taxon>
        <taxon>Actinomycetes</taxon>
        <taxon>Candidatus Nanopelagicales</taxon>
        <taxon>Candidatus Nanopelagicaceae</taxon>
        <taxon>Candidatus Planktophila</taxon>
    </lineage>
</organism>
<evidence type="ECO:0000256" key="6">
    <source>
        <dbReference type="SAM" id="Phobius"/>
    </source>
</evidence>
<feature type="transmembrane region" description="Helical" evidence="6">
    <location>
        <begin position="375"/>
        <end position="394"/>
    </location>
</feature>
<accession>A0A249KFQ2</accession>
<dbReference type="KEGG" id="psuf:A1sIA56_01150"/>
<evidence type="ECO:0000256" key="2">
    <source>
        <dbReference type="ARBA" id="ARBA00022475"/>
    </source>
</evidence>
<feature type="transmembrane region" description="Helical" evidence="6">
    <location>
        <begin position="216"/>
        <end position="236"/>
    </location>
</feature>
<dbReference type="SUPFAM" id="SSF103473">
    <property type="entry name" value="MFS general substrate transporter"/>
    <property type="match status" value="1"/>
</dbReference>
<dbReference type="EMBL" id="CP016773">
    <property type="protein sequence ID" value="ASY15545.1"/>
    <property type="molecule type" value="Genomic_DNA"/>
</dbReference>
<protein>
    <submittedName>
        <fullName evidence="7">Major facilitator superfamily protein</fullName>
    </submittedName>
</protein>
<dbReference type="GO" id="GO:0005886">
    <property type="term" value="C:plasma membrane"/>
    <property type="evidence" value="ECO:0007669"/>
    <property type="project" value="UniProtKB-SubCell"/>
</dbReference>
<evidence type="ECO:0000313" key="8">
    <source>
        <dbReference type="Proteomes" id="UP000217215"/>
    </source>
</evidence>
<dbReference type="OrthoDB" id="4528313at2"/>
<evidence type="ECO:0000256" key="3">
    <source>
        <dbReference type="ARBA" id="ARBA00022692"/>
    </source>
</evidence>
<evidence type="ECO:0000313" key="7">
    <source>
        <dbReference type="EMBL" id="ASY15545.1"/>
    </source>
</evidence>
<feature type="transmembrane region" description="Helical" evidence="6">
    <location>
        <begin position="84"/>
        <end position="101"/>
    </location>
</feature>
<dbReference type="RefSeq" id="WP_095673140.1">
    <property type="nucleotide sequence ID" value="NZ_CP016773.1"/>
</dbReference>
<evidence type="ECO:0000256" key="4">
    <source>
        <dbReference type="ARBA" id="ARBA00022989"/>
    </source>
</evidence>
<comment type="subcellular location">
    <subcellularLocation>
        <location evidence="1">Cell membrane</location>
        <topology evidence="1">Multi-pass membrane protein</topology>
    </subcellularLocation>
</comment>
<keyword evidence="8" id="KW-1185">Reference proteome</keyword>
<dbReference type="Proteomes" id="UP000217215">
    <property type="component" value="Chromosome"/>
</dbReference>
<dbReference type="InterPro" id="IPR036259">
    <property type="entry name" value="MFS_trans_sf"/>
</dbReference>
<feature type="transmembrane region" description="Helical" evidence="6">
    <location>
        <begin position="308"/>
        <end position="330"/>
    </location>
</feature>